<name>A0A939PNX8_9ACTN</name>
<proteinExistence type="predicted"/>
<reference evidence="2" key="1">
    <citation type="submission" date="2021-03" db="EMBL/GenBank/DDBJ databases">
        <authorList>
            <person name="Kanchanasin P."/>
            <person name="Saeng-In P."/>
            <person name="Phongsopitanun W."/>
            <person name="Yuki M."/>
            <person name="Kudo T."/>
            <person name="Ohkuma M."/>
            <person name="Tanasupawat S."/>
        </authorList>
    </citation>
    <scope>NUCLEOTIDE SEQUENCE</scope>
    <source>
        <strain evidence="2">GKU 128</strain>
    </source>
</reference>
<evidence type="ECO:0000313" key="3">
    <source>
        <dbReference type="Proteomes" id="UP000669179"/>
    </source>
</evidence>
<dbReference type="EMBL" id="JAGEOJ010000020">
    <property type="protein sequence ID" value="MBO2453419.1"/>
    <property type="molecule type" value="Genomic_DNA"/>
</dbReference>
<dbReference type="Proteomes" id="UP000669179">
    <property type="component" value="Unassembled WGS sequence"/>
</dbReference>
<dbReference type="PANTHER" id="PTHR11614">
    <property type="entry name" value="PHOSPHOLIPASE-RELATED"/>
    <property type="match status" value="1"/>
</dbReference>
<organism evidence="2 3">
    <name type="scientific">Actinomadura barringtoniae</name>
    <dbReference type="NCBI Taxonomy" id="1427535"/>
    <lineage>
        <taxon>Bacteria</taxon>
        <taxon>Bacillati</taxon>
        <taxon>Actinomycetota</taxon>
        <taxon>Actinomycetes</taxon>
        <taxon>Streptosporangiales</taxon>
        <taxon>Thermomonosporaceae</taxon>
        <taxon>Actinomadura</taxon>
    </lineage>
</organism>
<evidence type="ECO:0000313" key="2">
    <source>
        <dbReference type="EMBL" id="MBO2453419.1"/>
    </source>
</evidence>
<dbReference type="InterPro" id="IPR029058">
    <property type="entry name" value="AB_hydrolase_fold"/>
</dbReference>
<gene>
    <name evidence="2" type="ORF">J4573_40445</name>
</gene>
<dbReference type="RefSeq" id="WP_208261439.1">
    <property type="nucleotide sequence ID" value="NZ_JAGEOJ010000020.1"/>
</dbReference>
<keyword evidence="3" id="KW-1185">Reference proteome</keyword>
<dbReference type="Gene3D" id="3.40.50.1820">
    <property type="entry name" value="alpha/beta hydrolase"/>
    <property type="match status" value="1"/>
</dbReference>
<keyword evidence="2" id="KW-0378">Hydrolase</keyword>
<dbReference type="GO" id="GO:0016787">
    <property type="term" value="F:hydrolase activity"/>
    <property type="evidence" value="ECO:0007669"/>
    <property type="project" value="UniProtKB-KW"/>
</dbReference>
<dbReference type="Pfam" id="PF12146">
    <property type="entry name" value="Hydrolase_4"/>
    <property type="match status" value="1"/>
</dbReference>
<dbReference type="InterPro" id="IPR051044">
    <property type="entry name" value="MAG_DAG_Lipase"/>
</dbReference>
<dbReference type="SUPFAM" id="SSF53474">
    <property type="entry name" value="alpha/beta-Hydrolases"/>
    <property type="match status" value="1"/>
</dbReference>
<feature type="domain" description="Serine aminopeptidase S33" evidence="1">
    <location>
        <begin position="41"/>
        <end position="292"/>
    </location>
</feature>
<evidence type="ECO:0000259" key="1">
    <source>
        <dbReference type="Pfam" id="PF12146"/>
    </source>
</evidence>
<dbReference type="AlphaFoldDB" id="A0A939PNX8"/>
<sequence>MNRSTDVLGSEYEAIELPMVRDDEGEVVATLVRRRCAERTARAVLYLHGFVDYFFQDHLADFYVERGFDFYALDLRKHGRSLRPHQTPNYTDDLARYYAEIDMAVRIVREDDEHDVLLLNGHSTGGLTAALWADRVSGRGLVDGVFLNSPFLDVNAPPPVRWAVCEASRLLSKAVPKGRLPLGLSDAYARSLHRDHDGEWDFDRGWKPLDGFPMRVGWLAAVRNAQRAVHDGLAIDVPVLVMAAARSVKPGPQVTDITSADVVLNADDIVRWAPRLGSHVTIVRIEGGMHDLVLSAEDARKRAFAELDRWMRCHLRVG</sequence>
<comment type="caution">
    <text evidence="2">The sequence shown here is derived from an EMBL/GenBank/DDBJ whole genome shotgun (WGS) entry which is preliminary data.</text>
</comment>
<protein>
    <submittedName>
        <fullName evidence="2">Alpha/beta hydrolase</fullName>
    </submittedName>
</protein>
<accession>A0A939PNX8</accession>
<dbReference type="InterPro" id="IPR022742">
    <property type="entry name" value="Hydrolase_4"/>
</dbReference>